<reference evidence="6 7" key="1">
    <citation type="submission" date="2016-08" db="EMBL/GenBank/DDBJ databases">
        <title>Complete genome sequence of Spiroplasma helicoides TABS-2 (DSM 22551).</title>
        <authorList>
            <person name="Shen W.-Y."/>
            <person name="Lo W.-S."/>
            <person name="Lai Y.-C."/>
            <person name="Kuo C.-H."/>
        </authorList>
    </citation>
    <scope>NUCLEOTIDE SEQUENCE [LARGE SCALE GENOMIC DNA]</scope>
    <source>
        <strain evidence="6 7">TABS-2</strain>
    </source>
</reference>
<organism evidence="6 7">
    <name type="scientific">Spiroplasma helicoides</name>
    <dbReference type="NCBI Taxonomy" id="216938"/>
    <lineage>
        <taxon>Bacteria</taxon>
        <taxon>Bacillati</taxon>
        <taxon>Mycoplasmatota</taxon>
        <taxon>Mollicutes</taxon>
        <taxon>Entomoplasmatales</taxon>
        <taxon>Spiroplasmataceae</taxon>
        <taxon>Spiroplasma</taxon>
    </lineage>
</organism>
<dbReference type="PANTHER" id="PTHR46233">
    <property type="entry name" value="HYDROXYACYLGLUTATHIONE HYDROLASE GLOC"/>
    <property type="match status" value="1"/>
</dbReference>
<comment type="cofactor">
    <cofactor evidence="1">
        <name>Zn(2+)</name>
        <dbReference type="ChEBI" id="CHEBI:29105"/>
    </cofactor>
</comment>
<accession>A0A1B3SLA1</accession>
<evidence type="ECO:0000256" key="2">
    <source>
        <dbReference type="ARBA" id="ARBA00022723"/>
    </source>
</evidence>
<dbReference type="CDD" id="cd06262">
    <property type="entry name" value="metallo-hydrolase-like_MBL-fold"/>
    <property type="match status" value="1"/>
</dbReference>
<dbReference type="KEGG" id="shj:SHELI_v1c07650"/>
<protein>
    <recommendedName>
        <fullName evidence="5">Metallo-beta-lactamase domain-containing protein</fullName>
    </recommendedName>
</protein>
<dbReference type="STRING" id="216938.SHELI_v1c07650"/>
<evidence type="ECO:0000259" key="5">
    <source>
        <dbReference type="SMART" id="SM00849"/>
    </source>
</evidence>
<dbReference type="Pfam" id="PF00753">
    <property type="entry name" value="Lactamase_B"/>
    <property type="match status" value="1"/>
</dbReference>
<gene>
    <name evidence="6" type="ORF">SHELI_v1c07650</name>
</gene>
<sequence length="223" mass="26070">MAEIRVFTNDEINFVHAYMIINEKKEAILIDVAAIPEKIVEYCKENNVKITNILITHGHFDHIYKLNLILKVFDDAKIYIGKKDAICLYDKNYNLSTRRDLDWQLEQKNENVIEIKKNQVVTLNGYECNFIYIKGHTPGTVFYYFVSQDIMFCGDTLFKKGVGLHGKMIPRCSNSKFKKSIKYIYKNFSDNLTIYPGHHDYGFKLKDAKEGNEEANLLIKYNK</sequence>
<dbReference type="InterPro" id="IPR051453">
    <property type="entry name" value="MBL_Glyoxalase_II"/>
</dbReference>
<evidence type="ECO:0000313" key="6">
    <source>
        <dbReference type="EMBL" id="AOG60714.1"/>
    </source>
</evidence>
<keyword evidence="3" id="KW-0378">Hydrolase</keyword>
<evidence type="ECO:0000256" key="4">
    <source>
        <dbReference type="ARBA" id="ARBA00022833"/>
    </source>
</evidence>
<dbReference type="PANTHER" id="PTHR46233:SF3">
    <property type="entry name" value="HYDROXYACYLGLUTATHIONE HYDROLASE GLOC"/>
    <property type="match status" value="1"/>
</dbReference>
<evidence type="ECO:0000256" key="3">
    <source>
        <dbReference type="ARBA" id="ARBA00022801"/>
    </source>
</evidence>
<dbReference type="Gene3D" id="3.60.15.10">
    <property type="entry name" value="Ribonuclease Z/Hydroxyacylglutathione hydrolase-like"/>
    <property type="match status" value="1"/>
</dbReference>
<evidence type="ECO:0000313" key="7">
    <source>
        <dbReference type="Proteomes" id="UP000094378"/>
    </source>
</evidence>
<evidence type="ECO:0000256" key="1">
    <source>
        <dbReference type="ARBA" id="ARBA00001947"/>
    </source>
</evidence>
<dbReference type="GO" id="GO:0016787">
    <property type="term" value="F:hydrolase activity"/>
    <property type="evidence" value="ECO:0007669"/>
    <property type="project" value="UniProtKB-KW"/>
</dbReference>
<feature type="domain" description="Metallo-beta-lactamase" evidence="5">
    <location>
        <begin position="14"/>
        <end position="198"/>
    </location>
</feature>
<dbReference type="GO" id="GO:0046872">
    <property type="term" value="F:metal ion binding"/>
    <property type="evidence" value="ECO:0007669"/>
    <property type="project" value="UniProtKB-KW"/>
</dbReference>
<dbReference type="SMART" id="SM00849">
    <property type="entry name" value="Lactamase_B"/>
    <property type="match status" value="1"/>
</dbReference>
<dbReference type="EMBL" id="CP017015">
    <property type="protein sequence ID" value="AOG60714.1"/>
    <property type="molecule type" value="Genomic_DNA"/>
</dbReference>
<keyword evidence="2" id="KW-0479">Metal-binding</keyword>
<dbReference type="Proteomes" id="UP000094378">
    <property type="component" value="Chromosome"/>
</dbReference>
<dbReference type="AlphaFoldDB" id="A0A1B3SLA1"/>
<name>A0A1B3SLA1_9MOLU</name>
<dbReference type="SUPFAM" id="SSF56281">
    <property type="entry name" value="Metallo-hydrolase/oxidoreductase"/>
    <property type="match status" value="1"/>
</dbReference>
<keyword evidence="4" id="KW-0862">Zinc</keyword>
<proteinExistence type="predicted"/>
<dbReference type="InterPro" id="IPR036866">
    <property type="entry name" value="RibonucZ/Hydroxyglut_hydro"/>
</dbReference>
<dbReference type="RefSeq" id="WP_069116858.1">
    <property type="nucleotide sequence ID" value="NZ_CP017015.1"/>
</dbReference>
<keyword evidence="7" id="KW-1185">Reference proteome</keyword>
<dbReference type="OrthoDB" id="9802248at2"/>
<dbReference type="InterPro" id="IPR001279">
    <property type="entry name" value="Metallo-B-lactamas"/>
</dbReference>